<keyword evidence="4" id="KW-1185">Reference proteome</keyword>
<name>A0A9P6IGA2_9PEZI</name>
<dbReference type="Gene3D" id="1.10.510.10">
    <property type="entry name" value="Transferase(Phosphotransferase) domain 1"/>
    <property type="match status" value="2"/>
</dbReference>
<dbReference type="SUPFAM" id="SSF56112">
    <property type="entry name" value="Protein kinase-like (PK-like)"/>
    <property type="match status" value="1"/>
</dbReference>
<gene>
    <name evidence="3" type="ORF">CkaCkLH20_00309</name>
</gene>
<dbReference type="GeneID" id="62156103"/>
<feature type="region of interest" description="Disordered" evidence="1">
    <location>
        <begin position="1"/>
        <end position="30"/>
    </location>
</feature>
<reference evidence="3" key="1">
    <citation type="submission" date="2020-03" db="EMBL/GenBank/DDBJ databases">
        <authorList>
            <person name="He L."/>
        </authorList>
    </citation>
    <scope>NUCLEOTIDE SEQUENCE</scope>
    <source>
        <strain evidence="3">CkLH20</strain>
    </source>
</reference>
<dbReference type="PROSITE" id="PS50011">
    <property type="entry name" value="PROTEIN_KINASE_DOM"/>
    <property type="match status" value="1"/>
</dbReference>
<feature type="domain" description="Protein kinase" evidence="2">
    <location>
        <begin position="182"/>
        <end position="495"/>
    </location>
</feature>
<dbReference type="Proteomes" id="UP000781932">
    <property type="component" value="Unassembled WGS sequence"/>
</dbReference>
<dbReference type="InterPro" id="IPR000719">
    <property type="entry name" value="Prot_kinase_dom"/>
</dbReference>
<evidence type="ECO:0000313" key="3">
    <source>
        <dbReference type="EMBL" id="KAF9882273.1"/>
    </source>
</evidence>
<evidence type="ECO:0000313" key="4">
    <source>
        <dbReference type="Proteomes" id="UP000781932"/>
    </source>
</evidence>
<dbReference type="GO" id="GO:0005524">
    <property type="term" value="F:ATP binding"/>
    <property type="evidence" value="ECO:0007669"/>
    <property type="project" value="InterPro"/>
</dbReference>
<dbReference type="AlphaFoldDB" id="A0A9P6IGA2"/>
<evidence type="ECO:0000256" key="1">
    <source>
        <dbReference type="SAM" id="MobiDB-lite"/>
    </source>
</evidence>
<protein>
    <submittedName>
        <fullName evidence="3">Tol-like protein</fullName>
    </submittedName>
</protein>
<dbReference type="PANTHER" id="PTHR24359:SF1">
    <property type="entry name" value="INHIBITOR OF NUCLEAR FACTOR KAPPA-B KINASE EPSILON SUBUNIT HOMOLOG 1-RELATED"/>
    <property type="match status" value="1"/>
</dbReference>
<dbReference type="PANTHER" id="PTHR24359">
    <property type="entry name" value="SERINE/THREONINE-PROTEIN KINASE SBK1"/>
    <property type="match status" value="1"/>
</dbReference>
<comment type="caution">
    <text evidence="3">The sequence shown here is derived from an EMBL/GenBank/DDBJ whole genome shotgun (WGS) entry which is preliminary data.</text>
</comment>
<sequence>MSQPTVLSKATPLSRKTSSPSVNPRQEIAGRNMDPAKLVLMLDTSGENLKYLPQDCIQGLVTRKAIADELGLQSNDPDSEFTEWILKAAPKLFLITLSSQFVRGSAELRDSMRLFQLHGFDDSQLPWTDSSAFPDDSIKGLWERSEMTDYFPPAQWKLLALVMDSGTFTYKIRPGEILPFTRVLSERPKEGAFGKVYRVKVQPSHTDYSFEEIAIKEIRTESTVQESALERAWLAEVGVLKMVKKLKNRHIIECLAAIERSDNRYLLFPWADGGSLRDYWEAKSHQKPTQHLVKEAVVQIRGLAVALRQLHYFGLDDSSEDVPDDLPHVKTENVADEYLLDGAATSIRHGDLKPENLLWFSQNRQDAGEDRCLKIADMGLAKRHVVRTQDRSRLTATTYGTILYEAPEAEPAFGQQPRSRLYDIWSMGCIVVDNMAEFLGDPRFPEKAMRENSRAIKIRYFQDLYRRYSQLEFTHIQDRPIAIAGLENRLRKAYWTKGGFGIFDDGPGHGLFHRSLLWQRGEEETSLKPIDFTSSPESAAPTWSWMAHEGGIDYLDPPFQQMEWEQNEIEPPWSVTGGGSDGYNPSHLKVVVRPFDVAGAPGRKTGDIRFIYDNPNRRATSDRQGPMCVVIAKEKQDKPAGEKRHYVLVVLSIPGATEQGQKLFTRLGVGYMPGKCITLEGTGNRGLVR</sequence>
<accession>A0A9P6IGA2</accession>
<dbReference type="SMART" id="SM00220">
    <property type="entry name" value="S_TKc"/>
    <property type="match status" value="1"/>
</dbReference>
<dbReference type="Pfam" id="PF00069">
    <property type="entry name" value="Pkinase"/>
    <property type="match status" value="2"/>
</dbReference>
<dbReference type="CDD" id="cd00180">
    <property type="entry name" value="PKc"/>
    <property type="match status" value="1"/>
</dbReference>
<dbReference type="InterPro" id="IPR011009">
    <property type="entry name" value="Kinase-like_dom_sf"/>
</dbReference>
<dbReference type="EMBL" id="JAATWM020000001">
    <property type="protein sequence ID" value="KAF9882273.1"/>
    <property type="molecule type" value="Genomic_DNA"/>
</dbReference>
<feature type="compositionally biased region" description="Polar residues" evidence="1">
    <location>
        <begin position="14"/>
        <end position="24"/>
    </location>
</feature>
<organism evidence="3 4">
    <name type="scientific">Colletotrichum karsti</name>
    <dbReference type="NCBI Taxonomy" id="1095194"/>
    <lineage>
        <taxon>Eukaryota</taxon>
        <taxon>Fungi</taxon>
        <taxon>Dikarya</taxon>
        <taxon>Ascomycota</taxon>
        <taxon>Pezizomycotina</taxon>
        <taxon>Sordariomycetes</taxon>
        <taxon>Hypocreomycetidae</taxon>
        <taxon>Glomerellales</taxon>
        <taxon>Glomerellaceae</taxon>
        <taxon>Colletotrichum</taxon>
        <taxon>Colletotrichum boninense species complex</taxon>
    </lineage>
</organism>
<proteinExistence type="predicted"/>
<evidence type="ECO:0000259" key="2">
    <source>
        <dbReference type="PROSITE" id="PS50011"/>
    </source>
</evidence>
<dbReference type="OrthoDB" id="4062651at2759"/>
<dbReference type="GO" id="GO:0004674">
    <property type="term" value="F:protein serine/threonine kinase activity"/>
    <property type="evidence" value="ECO:0007669"/>
    <property type="project" value="TreeGrafter"/>
</dbReference>
<dbReference type="RefSeq" id="XP_038751734.1">
    <property type="nucleotide sequence ID" value="XM_038883029.1"/>
</dbReference>
<reference evidence="3" key="2">
    <citation type="submission" date="2020-11" db="EMBL/GenBank/DDBJ databases">
        <title>Whole genome sequencing of Colletotrichum sp.</title>
        <authorList>
            <person name="Li H."/>
        </authorList>
    </citation>
    <scope>NUCLEOTIDE SEQUENCE</scope>
    <source>
        <strain evidence="3">CkLH20</strain>
    </source>
</reference>